<dbReference type="STRING" id="198092.SAMN02745194_03079"/>
<evidence type="ECO:0000313" key="9">
    <source>
        <dbReference type="Proteomes" id="UP000184387"/>
    </source>
</evidence>
<dbReference type="PANTHER" id="PTHR38107">
    <property type="match status" value="1"/>
</dbReference>
<protein>
    <recommendedName>
        <fullName evidence="7">Lysozyme</fullName>
        <ecNumber evidence="7">3.2.1.17</ecNumber>
    </recommendedName>
</protein>
<dbReference type="AlphaFoldDB" id="A0A1M6L8G3"/>
<accession>A0A1M6L8G3</accession>
<keyword evidence="6 7" id="KW-0326">Glycosidase</keyword>
<dbReference type="PANTHER" id="PTHR38107:SF3">
    <property type="entry name" value="LYSOZYME RRRD-RELATED"/>
    <property type="match status" value="1"/>
</dbReference>
<dbReference type="InterPro" id="IPR051018">
    <property type="entry name" value="Bacteriophage_GH24"/>
</dbReference>
<dbReference type="InterPro" id="IPR033907">
    <property type="entry name" value="Endolysin_autolysin"/>
</dbReference>
<dbReference type="GO" id="GO:0016998">
    <property type="term" value="P:cell wall macromolecule catabolic process"/>
    <property type="evidence" value="ECO:0007669"/>
    <property type="project" value="InterPro"/>
</dbReference>
<dbReference type="Gene3D" id="1.10.530.40">
    <property type="match status" value="1"/>
</dbReference>
<dbReference type="GO" id="GO:0042742">
    <property type="term" value="P:defense response to bacterium"/>
    <property type="evidence" value="ECO:0007669"/>
    <property type="project" value="UniProtKB-KW"/>
</dbReference>
<evidence type="ECO:0000313" key="8">
    <source>
        <dbReference type="EMBL" id="SHJ67359.1"/>
    </source>
</evidence>
<keyword evidence="4 7" id="KW-0378">Hydrolase</keyword>
<dbReference type="SUPFAM" id="SSF53955">
    <property type="entry name" value="Lysozyme-like"/>
    <property type="match status" value="1"/>
</dbReference>
<dbReference type="InterPro" id="IPR023347">
    <property type="entry name" value="Lysozyme_dom_sf"/>
</dbReference>
<dbReference type="InterPro" id="IPR002196">
    <property type="entry name" value="Glyco_hydro_24"/>
</dbReference>
<dbReference type="GO" id="GO:0009253">
    <property type="term" value="P:peptidoglycan catabolic process"/>
    <property type="evidence" value="ECO:0007669"/>
    <property type="project" value="InterPro"/>
</dbReference>
<organism evidence="8 9">
    <name type="scientific">Muricoccus roseus</name>
    <dbReference type="NCBI Taxonomy" id="198092"/>
    <lineage>
        <taxon>Bacteria</taxon>
        <taxon>Pseudomonadati</taxon>
        <taxon>Pseudomonadota</taxon>
        <taxon>Alphaproteobacteria</taxon>
        <taxon>Acetobacterales</taxon>
        <taxon>Roseomonadaceae</taxon>
        <taxon>Muricoccus</taxon>
    </lineage>
</organism>
<evidence type="ECO:0000256" key="7">
    <source>
        <dbReference type="RuleBase" id="RU003788"/>
    </source>
</evidence>
<evidence type="ECO:0000256" key="6">
    <source>
        <dbReference type="ARBA" id="ARBA00023295"/>
    </source>
</evidence>
<keyword evidence="9" id="KW-1185">Reference proteome</keyword>
<dbReference type="CDD" id="cd00737">
    <property type="entry name" value="lyz_endolysin_autolysin"/>
    <property type="match status" value="1"/>
</dbReference>
<dbReference type="InterPro" id="IPR034690">
    <property type="entry name" value="Endolysin_T4_type"/>
</dbReference>
<dbReference type="EMBL" id="FQZF01000018">
    <property type="protein sequence ID" value="SHJ67359.1"/>
    <property type="molecule type" value="Genomic_DNA"/>
</dbReference>
<evidence type="ECO:0000256" key="4">
    <source>
        <dbReference type="ARBA" id="ARBA00022801"/>
    </source>
</evidence>
<evidence type="ECO:0000256" key="5">
    <source>
        <dbReference type="ARBA" id="ARBA00023200"/>
    </source>
</evidence>
<proteinExistence type="inferred from homology"/>
<sequence>MTRLLQALARLFGTYQPPPTFPTQIPAEVGIPVTEQNQPLAGAPAKPGQIIPVSTVAETVELAIPAKVATWDGTVPQEAIELSEMFEARRLRPYQDSRGVWTIGIGSTRDINGKPVTAATPPVTDAQAETMALRDLKQAATLVRSAVKVDLSPRQAATLILLANNVGDLRVAGPSLVKLVNAGDWRAAADFLKNFRNERKNGVLTPNLGLRRRRWAEAAYSLGMEPKRAYDRAWAEIKTVDGWPKLPA</sequence>
<name>A0A1M6L8G3_9PROT</name>
<keyword evidence="2 7" id="KW-0929">Antimicrobial</keyword>
<dbReference type="GO" id="GO:0031640">
    <property type="term" value="P:killing of cells of another organism"/>
    <property type="evidence" value="ECO:0007669"/>
    <property type="project" value="UniProtKB-KW"/>
</dbReference>
<keyword evidence="5" id="KW-1035">Host cytoplasm</keyword>
<comment type="catalytic activity">
    <reaction evidence="1 7">
        <text>Hydrolysis of (1-&gt;4)-beta-linkages between N-acetylmuramic acid and N-acetyl-D-glucosamine residues in a peptidoglycan and between N-acetyl-D-glucosamine residues in chitodextrins.</text>
        <dbReference type="EC" id="3.2.1.17"/>
    </reaction>
</comment>
<dbReference type="OrthoDB" id="5327667at2"/>
<dbReference type="Proteomes" id="UP000184387">
    <property type="component" value="Unassembled WGS sequence"/>
</dbReference>
<dbReference type="GO" id="GO:0003796">
    <property type="term" value="F:lysozyme activity"/>
    <property type="evidence" value="ECO:0007669"/>
    <property type="project" value="UniProtKB-EC"/>
</dbReference>
<comment type="similarity">
    <text evidence="7">Belongs to the glycosyl hydrolase 24 family.</text>
</comment>
<dbReference type="InterPro" id="IPR023346">
    <property type="entry name" value="Lysozyme-like_dom_sf"/>
</dbReference>
<dbReference type="HAMAP" id="MF_04110">
    <property type="entry name" value="ENDOLYSIN_T4"/>
    <property type="match status" value="1"/>
</dbReference>
<evidence type="ECO:0000256" key="3">
    <source>
        <dbReference type="ARBA" id="ARBA00022638"/>
    </source>
</evidence>
<keyword evidence="3 7" id="KW-0081">Bacteriolytic enzyme</keyword>
<dbReference type="EC" id="3.2.1.17" evidence="7"/>
<dbReference type="RefSeq" id="WP_073136274.1">
    <property type="nucleotide sequence ID" value="NZ_FQZF01000018.1"/>
</dbReference>
<evidence type="ECO:0000256" key="1">
    <source>
        <dbReference type="ARBA" id="ARBA00000632"/>
    </source>
</evidence>
<evidence type="ECO:0000256" key="2">
    <source>
        <dbReference type="ARBA" id="ARBA00022529"/>
    </source>
</evidence>
<reference evidence="8 9" key="1">
    <citation type="submission" date="2016-11" db="EMBL/GenBank/DDBJ databases">
        <authorList>
            <person name="Jaros S."/>
            <person name="Januszkiewicz K."/>
            <person name="Wedrychowicz H."/>
        </authorList>
    </citation>
    <scope>NUCLEOTIDE SEQUENCE [LARGE SCALE GENOMIC DNA]</scope>
    <source>
        <strain evidence="8 9">DSM 14916</strain>
    </source>
</reference>
<gene>
    <name evidence="8" type="ORF">SAMN02745194_03079</name>
</gene>
<dbReference type="Pfam" id="PF00959">
    <property type="entry name" value="Phage_lysozyme"/>
    <property type="match status" value="1"/>
</dbReference>